<dbReference type="EMBL" id="JADCKQ010000020">
    <property type="protein sequence ID" value="MBI1495439.1"/>
    <property type="molecule type" value="Genomic_DNA"/>
</dbReference>
<organism evidence="9 10">
    <name type="scientific">Halocynthiibacter styelae</name>
    <dbReference type="NCBI Taxonomy" id="2761955"/>
    <lineage>
        <taxon>Bacteria</taxon>
        <taxon>Pseudomonadati</taxon>
        <taxon>Pseudomonadota</taxon>
        <taxon>Alphaproteobacteria</taxon>
        <taxon>Rhodobacterales</taxon>
        <taxon>Paracoccaceae</taxon>
        <taxon>Halocynthiibacter</taxon>
    </lineage>
</organism>
<sequence length="221" mass="23567">MTRKPLLLSVLAIGLVGFASASWYVSQPAPQVATAVPATMQSEALMRSYSPILGNEEAPVTIVEFFDPACEACRAFYPVVKSIMAEHGDAVRVMIRYTPFHGEGSLEAIRILEVARMQGVFEPVLEALLSEQPRWASHGAPEPGLILEIAGNAGLDTEAAATQMLAPAVLAVVNQDSADVETMGVRQTPTFYVNGKPLETFGDAELRALVAQEVALAQAGE</sequence>
<feature type="signal peptide" evidence="7">
    <location>
        <begin position="1"/>
        <end position="21"/>
    </location>
</feature>
<dbReference type="Pfam" id="PF13462">
    <property type="entry name" value="Thioredoxin_4"/>
    <property type="match status" value="1"/>
</dbReference>
<evidence type="ECO:0000313" key="10">
    <source>
        <dbReference type="Proteomes" id="UP000640583"/>
    </source>
</evidence>
<keyword evidence="10" id="KW-1185">Reference proteome</keyword>
<dbReference type="PROSITE" id="PS51352">
    <property type="entry name" value="THIOREDOXIN_2"/>
    <property type="match status" value="1"/>
</dbReference>
<protein>
    <submittedName>
        <fullName evidence="9">Thioredoxin domain-containing protein</fullName>
    </submittedName>
</protein>
<keyword evidence="3 7" id="KW-0732">Signal</keyword>
<dbReference type="GO" id="GO:0016491">
    <property type="term" value="F:oxidoreductase activity"/>
    <property type="evidence" value="ECO:0007669"/>
    <property type="project" value="UniProtKB-KW"/>
</dbReference>
<dbReference type="AlphaFoldDB" id="A0A8J7J1F0"/>
<comment type="similarity">
    <text evidence="2">Belongs to the thioredoxin family. DsbA subfamily.</text>
</comment>
<evidence type="ECO:0000259" key="8">
    <source>
        <dbReference type="PROSITE" id="PS51352"/>
    </source>
</evidence>
<dbReference type="PANTHER" id="PTHR13887">
    <property type="entry name" value="GLUTATHIONE S-TRANSFERASE KAPPA"/>
    <property type="match status" value="1"/>
</dbReference>
<reference evidence="9" key="1">
    <citation type="submission" date="2020-10" db="EMBL/GenBank/DDBJ databases">
        <title>Paenihalocynthiibacter styelae gen. nov., sp. nov., isolated from stalked sea squirt Styela clava.</title>
        <authorList>
            <person name="Kim Y.-O."/>
            <person name="Yoon J.-H."/>
        </authorList>
    </citation>
    <scope>NUCLEOTIDE SEQUENCE</scope>
    <source>
        <strain evidence="9">MYP1-1</strain>
    </source>
</reference>
<evidence type="ECO:0000256" key="4">
    <source>
        <dbReference type="ARBA" id="ARBA00023002"/>
    </source>
</evidence>
<comment type="function">
    <text evidence="1">May be required for disulfide bond formation in some proteins.</text>
</comment>
<dbReference type="PANTHER" id="PTHR13887:SF14">
    <property type="entry name" value="DISULFIDE BOND FORMATION PROTEIN D"/>
    <property type="match status" value="1"/>
</dbReference>
<evidence type="ECO:0000313" key="9">
    <source>
        <dbReference type="EMBL" id="MBI1495439.1"/>
    </source>
</evidence>
<accession>A0A8J7J1F0</accession>
<comment type="caution">
    <text evidence="9">The sequence shown here is derived from an EMBL/GenBank/DDBJ whole genome shotgun (WGS) entry which is preliminary data.</text>
</comment>
<dbReference type="Gene3D" id="3.40.30.10">
    <property type="entry name" value="Glutaredoxin"/>
    <property type="match status" value="1"/>
</dbReference>
<name>A0A8J7J1F0_9RHOB</name>
<feature type="chain" id="PRO_5035316950" evidence="7">
    <location>
        <begin position="22"/>
        <end position="221"/>
    </location>
</feature>
<dbReference type="InterPro" id="IPR012336">
    <property type="entry name" value="Thioredoxin-like_fold"/>
</dbReference>
<gene>
    <name evidence="9" type="ORF">H1D41_17500</name>
</gene>
<proteinExistence type="inferred from homology"/>
<keyword evidence="4" id="KW-0560">Oxidoreductase</keyword>
<dbReference type="RefSeq" id="WP_228850144.1">
    <property type="nucleotide sequence ID" value="NZ_JADCKQ010000020.1"/>
</dbReference>
<dbReference type="InterPro" id="IPR036249">
    <property type="entry name" value="Thioredoxin-like_sf"/>
</dbReference>
<evidence type="ECO:0000256" key="7">
    <source>
        <dbReference type="SAM" id="SignalP"/>
    </source>
</evidence>
<evidence type="ECO:0000256" key="5">
    <source>
        <dbReference type="ARBA" id="ARBA00023157"/>
    </source>
</evidence>
<keyword evidence="5" id="KW-1015">Disulfide bond</keyword>
<evidence type="ECO:0000256" key="3">
    <source>
        <dbReference type="ARBA" id="ARBA00022729"/>
    </source>
</evidence>
<evidence type="ECO:0000256" key="6">
    <source>
        <dbReference type="ARBA" id="ARBA00023284"/>
    </source>
</evidence>
<evidence type="ECO:0000256" key="1">
    <source>
        <dbReference type="ARBA" id="ARBA00003565"/>
    </source>
</evidence>
<dbReference type="SUPFAM" id="SSF52833">
    <property type="entry name" value="Thioredoxin-like"/>
    <property type="match status" value="1"/>
</dbReference>
<dbReference type="InterPro" id="IPR013766">
    <property type="entry name" value="Thioredoxin_domain"/>
</dbReference>
<keyword evidence="6" id="KW-0676">Redox-active center</keyword>
<dbReference type="Proteomes" id="UP000640583">
    <property type="component" value="Unassembled WGS sequence"/>
</dbReference>
<feature type="domain" description="Thioredoxin" evidence="8">
    <location>
        <begin position="23"/>
        <end position="211"/>
    </location>
</feature>
<evidence type="ECO:0000256" key="2">
    <source>
        <dbReference type="ARBA" id="ARBA00005791"/>
    </source>
</evidence>